<dbReference type="InterPro" id="IPR018053">
    <property type="entry name" value="Glyco_hydro_32_AS"/>
</dbReference>
<dbReference type="PROSITE" id="PS00609">
    <property type="entry name" value="GLYCOSYL_HYDROL_F32"/>
    <property type="match status" value="1"/>
</dbReference>
<dbReference type="Gene3D" id="2.60.120.560">
    <property type="entry name" value="Exo-inulinase, domain 1"/>
    <property type="match status" value="1"/>
</dbReference>
<reference evidence="7 8" key="1">
    <citation type="submission" date="2019-11" db="EMBL/GenBank/DDBJ databases">
        <title>Genome sequences of 17 halophilic strains isolated from different environments.</title>
        <authorList>
            <person name="Furrow R.E."/>
        </authorList>
    </citation>
    <scope>NUCLEOTIDE SEQUENCE [LARGE SCALE GENOMIC DNA]</scope>
    <source>
        <strain evidence="7 8">22511_23_Filter</strain>
    </source>
</reference>
<dbReference type="InterPro" id="IPR013148">
    <property type="entry name" value="Glyco_hydro_32_N"/>
</dbReference>
<protein>
    <submittedName>
        <fullName evidence="7">Glycoside hydrolase family 32 protein</fullName>
    </submittedName>
</protein>
<evidence type="ECO:0000256" key="2">
    <source>
        <dbReference type="ARBA" id="ARBA00022801"/>
    </source>
</evidence>
<dbReference type="PANTHER" id="PTHR42800">
    <property type="entry name" value="EXOINULINASE INUD (AFU_ORTHOLOGUE AFUA_5G00480)"/>
    <property type="match status" value="1"/>
</dbReference>
<dbReference type="RefSeq" id="WP_160839303.1">
    <property type="nucleotide sequence ID" value="NZ_WMET01000005.1"/>
</dbReference>
<organism evidence="7 8">
    <name type="scientific">Halobacillus litoralis</name>
    <dbReference type="NCBI Taxonomy" id="45668"/>
    <lineage>
        <taxon>Bacteria</taxon>
        <taxon>Bacillati</taxon>
        <taxon>Bacillota</taxon>
        <taxon>Bacilli</taxon>
        <taxon>Bacillales</taxon>
        <taxon>Bacillaceae</taxon>
        <taxon>Halobacillus</taxon>
    </lineage>
</organism>
<dbReference type="GO" id="GO:0005737">
    <property type="term" value="C:cytoplasm"/>
    <property type="evidence" value="ECO:0007669"/>
    <property type="project" value="TreeGrafter"/>
</dbReference>
<evidence type="ECO:0000259" key="5">
    <source>
        <dbReference type="Pfam" id="PF00251"/>
    </source>
</evidence>
<dbReference type="GO" id="GO:0004575">
    <property type="term" value="F:sucrose alpha-glucosidase activity"/>
    <property type="evidence" value="ECO:0007669"/>
    <property type="project" value="TreeGrafter"/>
</dbReference>
<dbReference type="SMART" id="SM00640">
    <property type="entry name" value="Glyco_32"/>
    <property type="match status" value="1"/>
</dbReference>
<evidence type="ECO:0000256" key="1">
    <source>
        <dbReference type="ARBA" id="ARBA00009902"/>
    </source>
</evidence>
<dbReference type="InterPro" id="IPR013320">
    <property type="entry name" value="ConA-like_dom_sf"/>
</dbReference>
<feature type="domain" description="Glycosyl hydrolase family 32 N-terminal" evidence="5">
    <location>
        <begin position="22"/>
        <end position="322"/>
    </location>
</feature>
<dbReference type="InterPro" id="IPR013189">
    <property type="entry name" value="Glyco_hydro_32_C"/>
</dbReference>
<dbReference type="SUPFAM" id="SSF49899">
    <property type="entry name" value="Concanavalin A-like lectins/glucanases"/>
    <property type="match status" value="1"/>
</dbReference>
<comment type="similarity">
    <text evidence="1 4">Belongs to the glycosyl hydrolase 32 family.</text>
</comment>
<dbReference type="InterPro" id="IPR023296">
    <property type="entry name" value="Glyco_hydro_beta-prop_sf"/>
</dbReference>
<evidence type="ECO:0000259" key="6">
    <source>
        <dbReference type="Pfam" id="PF08244"/>
    </source>
</evidence>
<keyword evidence="3 4" id="KW-0326">Glycosidase</keyword>
<dbReference type="PANTHER" id="PTHR42800:SF1">
    <property type="entry name" value="EXOINULINASE INUD (AFU_ORTHOLOGUE AFUA_5G00480)"/>
    <property type="match status" value="1"/>
</dbReference>
<dbReference type="Pfam" id="PF08244">
    <property type="entry name" value="Glyco_hydro_32C"/>
    <property type="match status" value="1"/>
</dbReference>
<name>A0A845DVT7_9BACI</name>
<gene>
    <name evidence="7" type="ORF">GLW04_16600</name>
</gene>
<dbReference type="Gene3D" id="2.115.10.20">
    <property type="entry name" value="Glycosyl hydrolase domain, family 43"/>
    <property type="match status" value="1"/>
</dbReference>
<comment type="caution">
    <text evidence="7">The sequence shown here is derived from an EMBL/GenBank/DDBJ whole genome shotgun (WGS) entry which is preliminary data.</text>
</comment>
<keyword evidence="2 4" id="KW-0378">Hydrolase</keyword>
<evidence type="ECO:0000256" key="4">
    <source>
        <dbReference type="RuleBase" id="RU362110"/>
    </source>
</evidence>
<dbReference type="GO" id="GO:0005987">
    <property type="term" value="P:sucrose catabolic process"/>
    <property type="evidence" value="ECO:0007669"/>
    <property type="project" value="TreeGrafter"/>
</dbReference>
<sequence>MTHYETMPAHGYYKEKYRPHLHFTPEQMWMNDPNGLVYFEGEYHLFYQYHPYSTQWGPMHWGHAVSRDLVTWEHLPVALHPDEQGMIFSGSAVVDHEDTTGFFDGGKGLVAVYTSADGDLQRQSIAYSKDRGRTWAKYDGNPVLENPGIADFRDPKVFWHSSSSRWVMVLAAGKQVQLFTSENLKQWTFASSFGEGWGEQKGTWECPDLFPMINEKTGVEEWVLMIGIDAGGPCGGSGTQYFTGVFDGSAFFPDQQQDEVKWLDFGKDFYAAQSFSDLRDRRVIIAWMSNWQYANDVPTDPWRSAMTLPRELMLTKVSGKSVLKQMPVADSIQSMDNSAPGSGGQLLPGSPHIQSQPDAPFVWKITLELQADSHVEGTVFHTGEGGYRFGVEKGRAYVVRDECVPAFSDHYAAVCTADIAGSFDEVTLTVVCDFSSVEMFVNTGEIGMTNLYFPQTGLSHLMKLEIIKGYAAVKDMVIDQRPSIWAENHS</sequence>
<dbReference type="InterPro" id="IPR001362">
    <property type="entry name" value="Glyco_hydro_32"/>
</dbReference>
<evidence type="ECO:0000313" key="7">
    <source>
        <dbReference type="EMBL" id="MYL21526.1"/>
    </source>
</evidence>
<feature type="domain" description="Glycosyl hydrolase family 32 C-terminal" evidence="6">
    <location>
        <begin position="391"/>
        <end position="457"/>
    </location>
</feature>
<dbReference type="CDD" id="cd18622">
    <property type="entry name" value="GH32_Inu-like"/>
    <property type="match status" value="1"/>
</dbReference>
<dbReference type="EMBL" id="WMET01000005">
    <property type="protein sequence ID" value="MYL21526.1"/>
    <property type="molecule type" value="Genomic_DNA"/>
</dbReference>
<dbReference type="SUPFAM" id="SSF75005">
    <property type="entry name" value="Arabinanase/levansucrase/invertase"/>
    <property type="match status" value="1"/>
</dbReference>
<accession>A0A845DVT7</accession>
<evidence type="ECO:0000256" key="3">
    <source>
        <dbReference type="ARBA" id="ARBA00023295"/>
    </source>
</evidence>
<dbReference type="Proteomes" id="UP000460949">
    <property type="component" value="Unassembled WGS sequence"/>
</dbReference>
<dbReference type="Pfam" id="PF00251">
    <property type="entry name" value="Glyco_hydro_32N"/>
    <property type="match status" value="1"/>
</dbReference>
<dbReference type="AlphaFoldDB" id="A0A845DVT7"/>
<proteinExistence type="inferred from homology"/>
<evidence type="ECO:0000313" key="8">
    <source>
        <dbReference type="Proteomes" id="UP000460949"/>
    </source>
</evidence>